<evidence type="ECO:0000313" key="3">
    <source>
        <dbReference type="EnsemblProtists" id="EOD41754"/>
    </source>
</evidence>
<keyword evidence="4" id="KW-1185">Reference proteome</keyword>
<dbReference type="RefSeq" id="XP_005794183.1">
    <property type="nucleotide sequence ID" value="XM_005794126.1"/>
</dbReference>
<dbReference type="KEGG" id="ehx:EMIHUDRAFT_194251"/>
<dbReference type="PaxDb" id="2903-EOD41754"/>
<evidence type="ECO:0000313" key="4">
    <source>
        <dbReference type="Proteomes" id="UP000013827"/>
    </source>
</evidence>
<proteinExistence type="predicted"/>
<feature type="coiled-coil region" evidence="1">
    <location>
        <begin position="323"/>
        <end position="372"/>
    </location>
</feature>
<sequence length="376" mass="42682">MTKRSREREGHLYGGHGDRYRDRYRDERYRSSSRPRHTGFDGVSRSHYANRDGYRSNGGGGWGSKPPAAAQQPDGSDDGCYSPGASDGEDPNPFETLKPALCKYVAASSQSRQRQQPILCPLTARGLPKLEEYLGKRYQPMAKALGWPEHPSNAQRCMEGHAPCRSQPCKNWGALQQHADKRFGAKVDAHAFDATVPWPPLLHISGLPGELNSSNLLLQSFGKQGVKDAHPIYLGPFTGRAVLVFEKDHSGWERAKAFLDTCGMDRDEVVRLRGEGKTEEAAAKEKALIKSEWVQEHVYNGRWKNEQWAKKKLFRTVVVFRRKNELEQEVAEAKRMQREEQARLLLRSVQEAEKERKLREEEAANAQLLKDQYAER</sequence>
<feature type="compositionally biased region" description="Basic and acidic residues" evidence="2">
    <location>
        <begin position="1"/>
        <end position="30"/>
    </location>
</feature>
<dbReference type="EnsemblProtists" id="EOD41754">
    <property type="protein sequence ID" value="EOD41754"/>
    <property type="gene ID" value="EMIHUDRAFT_194251"/>
</dbReference>
<reference evidence="4" key="1">
    <citation type="journal article" date="2013" name="Nature">
        <title>Pan genome of the phytoplankton Emiliania underpins its global distribution.</title>
        <authorList>
            <person name="Read B.A."/>
            <person name="Kegel J."/>
            <person name="Klute M.J."/>
            <person name="Kuo A."/>
            <person name="Lefebvre S.C."/>
            <person name="Maumus F."/>
            <person name="Mayer C."/>
            <person name="Miller J."/>
            <person name="Monier A."/>
            <person name="Salamov A."/>
            <person name="Young J."/>
            <person name="Aguilar M."/>
            <person name="Claverie J.M."/>
            <person name="Frickenhaus S."/>
            <person name="Gonzalez K."/>
            <person name="Herman E.K."/>
            <person name="Lin Y.C."/>
            <person name="Napier J."/>
            <person name="Ogata H."/>
            <person name="Sarno A.F."/>
            <person name="Shmutz J."/>
            <person name="Schroeder D."/>
            <person name="de Vargas C."/>
            <person name="Verret F."/>
            <person name="von Dassow P."/>
            <person name="Valentin K."/>
            <person name="Van de Peer Y."/>
            <person name="Wheeler G."/>
            <person name="Dacks J.B."/>
            <person name="Delwiche C.F."/>
            <person name="Dyhrman S.T."/>
            <person name="Glockner G."/>
            <person name="John U."/>
            <person name="Richards T."/>
            <person name="Worden A.Z."/>
            <person name="Zhang X."/>
            <person name="Grigoriev I.V."/>
            <person name="Allen A.E."/>
            <person name="Bidle K."/>
            <person name="Borodovsky M."/>
            <person name="Bowler C."/>
            <person name="Brownlee C."/>
            <person name="Cock J.M."/>
            <person name="Elias M."/>
            <person name="Gladyshev V.N."/>
            <person name="Groth M."/>
            <person name="Guda C."/>
            <person name="Hadaegh A."/>
            <person name="Iglesias-Rodriguez M.D."/>
            <person name="Jenkins J."/>
            <person name="Jones B.M."/>
            <person name="Lawson T."/>
            <person name="Leese F."/>
            <person name="Lindquist E."/>
            <person name="Lobanov A."/>
            <person name="Lomsadze A."/>
            <person name="Malik S.B."/>
            <person name="Marsh M.E."/>
            <person name="Mackinder L."/>
            <person name="Mock T."/>
            <person name="Mueller-Roeber B."/>
            <person name="Pagarete A."/>
            <person name="Parker M."/>
            <person name="Probert I."/>
            <person name="Quesneville H."/>
            <person name="Raines C."/>
            <person name="Rensing S.A."/>
            <person name="Riano-Pachon D.M."/>
            <person name="Richier S."/>
            <person name="Rokitta S."/>
            <person name="Shiraiwa Y."/>
            <person name="Soanes D.M."/>
            <person name="van der Giezen M."/>
            <person name="Wahlund T.M."/>
            <person name="Williams B."/>
            <person name="Wilson W."/>
            <person name="Wolfe G."/>
            <person name="Wurch L.L."/>
        </authorList>
    </citation>
    <scope>NUCLEOTIDE SEQUENCE</scope>
</reference>
<reference evidence="3" key="2">
    <citation type="submission" date="2024-10" db="UniProtKB">
        <authorList>
            <consortium name="EnsemblProtists"/>
        </authorList>
    </citation>
    <scope>IDENTIFICATION</scope>
</reference>
<dbReference type="GeneID" id="17287024"/>
<name>A0A0D3L169_EMIH1</name>
<evidence type="ECO:0000256" key="1">
    <source>
        <dbReference type="SAM" id="Coils"/>
    </source>
</evidence>
<dbReference type="Proteomes" id="UP000013827">
    <property type="component" value="Unassembled WGS sequence"/>
</dbReference>
<feature type="region of interest" description="Disordered" evidence="2">
    <location>
        <begin position="1"/>
        <end position="94"/>
    </location>
</feature>
<organism evidence="3 4">
    <name type="scientific">Emiliania huxleyi (strain CCMP1516)</name>
    <dbReference type="NCBI Taxonomy" id="280463"/>
    <lineage>
        <taxon>Eukaryota</taxon>
        <taxon>Haptista</taxon>
        <taxon>Haptophyta</taxon>
        <taxon>Prymnesiophyceae</taxon>
        <taxon>Isochrysidales</taxon>
        <taxon>Noelaerhabdaceae</taxon>
        <taxon>Emiliania</taxon>
    </lineage>
</organism>
<keyword evidence="1" id="KW-0175">Coiled coil</keyword>
<dbReference type="AlphaFoldDB" id="A0A0D3L169"/>
<accession>A0A0D3L169</accession>
<protein>
    <recommendedName>
        <fullName evidence="5">XS domain-containing protein</fullName>
    </recommendedName>
</protein>
<evidence type="ECO:0000256" key="2">
    <source>
        <dbReference type="SAM" id="MobiDB-lite"/>
    </source>
</evidence>
<evidence type="ECO:0008006" key="5">
    <source>
        <dbReference type="Google" id="ProtNLM"/>
    </source>
</evidence>
<dbReference type="HOGENOM" id="CLU_736571_0_0_1"/>